<comment type="caution">
    <text evidence="9">The sequence shown here is derived from an EMBL/GenBank/DDBJ whole genome shotgun (WGS) entry which is preliminary data.</text>
</comment>
<evidence type="ECO:0000256" key="2">
    <source>
        <dbReference type="ARBA" id="ARBA00023015"/>
    </source>
</evidence>
<dbReference type="EMBL" id="SOAM01000002">
    <property type="protein sequence ID" value="TDS76898.1"/>
    <property type="molecule type" value="Genomic_DNA"/>
</dbReference>
<dbReference type="PANTHER" id="PTHR43133">
    <property type="entry name" value="RNA POLYMERASE ECF-TYPE SIGMA FACTO"/>
    <property type="match status" value="1"/>
</dbReference>
<evidence type="ECO:0000313" key="10">
    <source>
        <dbReference type="Proteomes" id="UP000295344"/>
    </source>
</evidence>
<organism evidence="9 10">
    <name type="scientific">Amnibacterium kyonggiense</name>
    <dbReference type="NCBI Taxonomy" id="595671"/>
    <lineage>
        <taxon>Bacteria</taxon>
        <taxon>Bacillati</taxon>
        <taxon>Actinomycetota</taxon>
        <taxon>Actinomycetes</taxon>
        <taxon>Micrococcales</taxon>
        <taxon>Microbacteriaceae</taxon>
        <taxon>Amnibacterium</taxon>
    </lineage>
</organism>
<evidence type="ECO:0000259" key="7">
    <source>
        <dbReference type="Pfam" id="PF04542"/>
    </source>
</evidence>
<dbReference type="InterPro" id="IPR014284">
    <property type="entry name" value="RNA_pol_sigma-70_dom"/>
</dbReference>
<reference evidence="9 10" key="1">
    <citation type="submission" date="2019-03" db="EMBL/GenBank/DDBJ databases">
        <title>Genomic Encyclopedia of Archaeal and Bacterial Type Strains, Phase II (KMG-II): from individual species to whole genera.</title>
        <authorList>
            <person name="Goeker M."/>
        </authorList>
    </citation>
    <scope>NUCLEOTIDE SEQUENCE [LARGE SCALE GENOMIC DNA]</scope>
    <source>
        <strain evidence="9 10">DSM 24782</strain>
    </source>
</reference>
<dbReference type="InterPro" id="IPR039425">
    <property type="entry name" value="RNA_pol_sigma-70-like"/>
</dbReference>
<dbReference type="Pfam" id="PF08281">
    <property type="entry name" value="Sigma70_r4_2"/>
    <property type="match status" value="1"/>
</dbReference>
<dbReference type="InterPro" id="IPR013324">
    <property type="entry name" value="RNA_pol_sigma_r3/r4-like"/>
</dbReference>
<evidence type="ECO:0000313" key="9">
    <source>
        <dbReference type="EMBL" id="TDS76898.1"/>
    </source>
</evidence>
<feature type="compositionally biased region" description="Low complexity" evidence="6">
    <location>
        <begin position="205"/>
        <end position="215"/>
    </location>
</feature>
<dbReference type="CDD" id="cd06171">
    <property type="entry name" value="Sigma70_r4"/>
    <property type="match status" value="1"/>
</dbReference>
<name>A0A4R7FKM4_9MICO</name>
<evidence type="ECO:0000256" key="3">
    <source>
        <dbReference type="ARBA" id="ARBA00023082"/>
    </source>
</evidence>
<dbReference type="NCBIfam" id="TIGR02937">
    <property type="entry name" value="sigma70-ECF"/>
    <property type="match status" value="1"/>
</dbReference>
<dbReference type="SUPFAM" id="SSF88659">
    <property type="entry name" value="Sigma3 and sigma4 domains of RNA polymerase sigma factors"/>
    <property type="match status" value="1"/>
</dbReference>
<keyword evidence="10" id="KW-1185">Reference proteome</keyword>
<dbReference type="Gene3D" id="1.10.1740.10">
    <property type="match status" value="1"/>
</dbReference>
<protein>
    <submittedName>
        <fullName evidence="9">RNA polymerase sigma-70 factor (ECF subfamily)</fullName>
    </submittedName>
</protein>
<feature type="region of interest" description="Disordered" evidence="6">
    <location>
        <begin position="205"/>
        <end position="224"/>
    </location>
</feature>
<gene>
    <name evidence="9" type="ORF">CLV52_1837</name>
</gene>
<dbReference type="Gene3D" id="1.10.10.10">
    <property type="entry name" value="Winged helix-like DNA-binding domain superfamily/Winged helix DNA-binding domain"/>
    <property type="match status" value="1"/>
</dbReference>
<dbReference type="SUPFAM" id="SSF88946">
    <property type="entry name" value="Sigma2 domain of RNA polymerase sigma factors"/>
    <property type="match status" value="1"/>
</dbReference>
<keyword evidence="3" id="KW-0731">Sigma factor</keyword>
<evidence type="ECO:0000256" key="5">
    <source>
        <dbReference type="ARBA" id="ARBA00023163"/>
    </source>
</evidence>
<evidence type="ECO:0000256" key="1">
    <source>
        <dbReference type="ARBA" id="ARBA00010641"/>
    </source>
</evidence>
<dbReference type="PANTHER" id="PTHR43133:SF8">
    <property type="entry name" value="RNA POLYMERASE SIGMA FACTOR HI_1459-RELATED"/>
    <property type="match status" value="1"/>
</dbReference>
<dbReference type="Pfam" id="PF04542">
    <property type="entry name" value="Sigma70_r2"/>
    <property type="match status" value="1"/>
</dbReference>
<dbReference type="InterPro" id="IPR036388">
    <property type="entry name" value="WH-like_DNA-bd_sf"/>
</dbReference>
<sequence>MSLEILDTATDLDLVLRARAGDGRAFAQLLRRHGAAMRAVALRTTRNGADADDAVQEAAVHVWRNLASLRDPEKARSWMLRIAAREAVRRVVGARQEHELDDDAASVAGPDLAVDRFDLHAGLRSGLRALPEPQARAWLLREAHGLSYREIAERLDASESTVRGWLVLARKRIQRSIDECCPTARPRAVSVRLPVGGDVPPVVEAEPAPVATAPGLTPRATGRG</sequence>
<keyword evidence="5" id="KW-0804">Transcription</keyword>
<keyword evidence="2" id="KW-0805">Transcription regulation</keyword>
<dbReference type="InterPro" id="IPR013325">
    <property type="entry name" value="RNA_pol_sigma_r2"/>
</dbReference>
<dbReference type="AlphaFoldDB" id="A0A4R7FKM4"/>
<accession>A0A4R7FKM4</accession>
<dbReference type="RefSeq" id="WP_133766045.1">
    <property type="nucleotide sequence ID" value="NZ_BAAARP010000002.1"/>
</dbReference>
<comment type="similarity">
    <text evidence="1">Belongs to the sigma-70 factor family. ECF subfamily.</text>
</comment>
<evidence type="ECO:0000256" key="4">
    <source>
        <dbReference type="ARBA" id="ARBA00023125"/>
    </source>
</evidence>
<dbReference type="OrthoDB" id="7376212at2"/>
<proteinExistence type="inferred from homology"/>
<dbReference type="Proteomes" id="UP000295344">
    <property type="component" value="Unassembled WGS sequence"/>
</dbReference>
<dbReference type="GO" id="GO:0003677">
    <property type="term" value="F:DNA binding"/>
    <property type="evidence" value="ECO:0007669"/>
    <property type="project" value="UniProtKB-KW"/>
</dbReference>
<evidence type="ECO:0000256" key="6">
    <source>
        <dbReference type="SAM" id="MobiDB-lite"/>
    </source>
</evidence>
<dbReference type="InterPro" id="IPR007627">
    <property type="entry name" value="RNA_pol_sigma70_r2"/>
</dbReference>
<feature type="domain" description="RNA polymerase sigma factor 70 region 4 type 2" evidence="8">
    <location>
        <begin position="126"/>
        <end position="173"/>
    </location>
</feature>
<dbReference type="GO" id="GO:0016987">
    <property type="term" value="F:sigma factor activity"/>
    <property type="evidence" value="ECO:0007669"/>
    <property type="project" value="UniProtKB-KW"/>
</dbReference>
<feature type="domain" description="RNA polymerase sigma-70 region 2" evidence="7">
    <location>
        <begin position="29"/>
        <end position="91"/>
    </location>
</feature>
<dbReference type="InterPro" id="IPR013249">
    <property type="entry name" value="RNA_pol_sigma70_r4_t2"/>
</dbReference>
<dbReference type="GO" id="GO:0006352">
    <property type="term" value="P:DNA-templated transcription initiation"/>
    <property type="evidence" value="ECO:0007669"/>
    <property type="project" value="InterPro"/>
</dbReference>
<evidence type="ECO:0000259" key="8">
    <source>
        <dbReference type="Pfam" id="PF08281"/>
    </source>
</evidence>
<keyword evidence="4" id="KW-0238">DNA-binding</keyword>